<organism evidence="2 3">
    <name type="scientific">Stenotrophomonas indicatrix</name>
    <dbReference type="NCBI Taxonomy" id="2045451"/>
    <lineage>
        <taxon>Bacteria</taxon>
        <taxon>Pseudomonadati</taxon>
        <taxon>Pseudomonadota</taxon>
        <taxon>Gammaproteobacteria</taxon>
        <taxon>Lysobacterales</taxon>
        <taxon>Lysobacteraceae</taxon>
        <taxon>Stenotrophomonas</taxon>
    </lineage>
</organism>
<dbReference type="EMBL" id="JAUKNN010000016">
    <property type="protein sequence ID" value="MDN8669331.1"/>
    <property type="molecule type" value="Genomic_DNA"/>
</dbReference>
<dbReference type="PANTHER" id="PTHR43441:SF10">
    <property type="entry name" value="ACETYLTRANSFERASE"/>
    <property type="match status" value="1"/>
</dbReference>
<gene>
    <name evidence="2" type="ORF">Q0S36_08325</name>
</gene>
<name>A0ABT8QCP3_9GAMM</name>
<dbReference type="InterPro" id="IPR016181">
    <property type="entry name" value="Acyl_CoA_acyltransferase"/>
</dbReference>
<dbReference type="PANTHER" id="PTHR43441">
    <property type="entry name" value="RIBOSOMAL-PROTEIN-SERINE ACETYLTRANSFERASE"/>
    <property type="match status" value="1"/>
</dbReference>
<reference evidence="2" key="1">
    <citation type="submission" date="2023-07" db="EMBL/GenBank/DDBJ databases">
        <title>Stenotrophomonas isolates from soil.</title>
        <authorList>
            <person name="Sharma V."/>
            <person name="Zur-Pinska J."/>
            <person name="Hay A.G."/>
        </authorList>
    </citation>
    <scope>NUCLEOTIDE SEQUENCE</scope>
    <source>
        <strain evidence="2">C2</strain>
    </source>
</reference>
<dbReference type="Proteomes" id="UP001174315">
    <property type="component" value="Unassembled WGS sequence"/>
</dbReference>
<dbReference type="RefSeq" id="WP_301869237.1">
    <property type="nucleotide sequence ID" value="NZ_DAIMWD010000004.1"/>
</dbReference>
<dbReference type="CDD" id="cd04301">
    <property type="entry name" value="NAT_SF"/>
    <property type="match status" value="1"/>
</dbReference>
<sequence>MASIVEPGPMLTEPTARRTLWPVKPSINPVQTEHLVLRPFSCADGPEVFAGITPTLTRFMAFDPPDSFAAFEKIGQEWLRLIEEGAEYTFVIRHLQDGRFVGIAAVHRATEGEPELGIWISEREHGQGYGREAVRAVVHWCAERLAAVAYRYPVAVDNVASRRIAEALGGQVVGTEQSAKFASVVYRIPVPGLPG</sequence>
<dbReference type="PROSITE" id="PS51186">
    <property type="entry name" value="GNAT"/>
    <property type="match status" value="1"/>
</dbReference>
<evidence type="ECO:0000313" key="3">
    <source>
        <dbReference type="Proteomes" id="UP001174315"/>
    </source>
</evidence>
<comment type="caution">
    <text evidence="2">The sequence shown here is derived from an EMBL/GenBank/DDBJ whole genome shotgun (WGS) entry which is preliminary data.</text>
</comment>
<dbReference type="Pfam" id="PF13302">
    <property type="entry name" value="Acetyltransf_3"/>
    <property type="match status" value="1"/>
</dbReference>
<evidence type="ECO:0000313" key="2">
    <source>
        <dbReference type="EMBL" id="MDN8669331.1"/>
    </source>
</evidence>
<keyword evidence="3" id="KW-1185">Reference proteome</keyword>
<proteinExistence type="predicted"/>
<evidence type="ECO:0000259" key="1">
    <source>
        <dbReference type="PROSITE" id="PS51186"/>
    </source>
</evidence>
<feature type="domain" description="N-acetyltransferase" evidence="1">
    <location>
        <begin position="35"/>
        <end position="191"/>
    </location>
</feature>
<dbReference type="InterPro" id="IPR000182">
    <property type="entry name" value="GNAT_dom"/>
</dbReference>
<dbReference type="InterPro" id="IPR051908">
    <property type="entry name" value="Ribosomal_N-acetyltransferase"/>
</dbReference>
<dbReference type="Gene3D" id="3.40.630.30">
    <property type="match status" value="1"/>
</dbReference>
<accession>A0ABT8QCP3</accession>
<protein>
    <submittedName>
        <fullName evidence="2">GNAT family N-acetyltransferase</fullName>
    </submittedName>
</protein>
<dbReference type="SUPFAM" id="SSF55729">
    <property type="entry name" value="Acyl-CoA N-acyltransferases (Nat)"/>
    <property type="match status" value="1"/>
</dbReference>